<feature type="repeat" description="ANK" evidence="3">
    <location>
        <begin position="1300"/>
        <end position="1334"/>
    </location>
</feature>
<dbReference type="InterPro" id="IPR036770">
    <property type="entry name" value="Ankyrin_rpt-contain_sf"/>
</dbReference>
<dbReference type="SMART" id="SM00248">
    <property type="entry name" value="ANK"/>
    <property type="match status" value="8"/>
</dbReference>
<evidence type="ECO:0000256" key="4">
    <source>
        <dbReference type="SAM" id="MobiDB-lite"/>
    </source>
</evidence>
<dbReference type="EMBL" id="OV725083">
    <property type="protein sequence ID" value="CAH1406983.1"/>
    <property type="molecule type" value="Genomic_DNA"/>
</dbReference>
<keyword evidence="6" id="KW-1185">Reference proteome</keyword>
<dbReference type="PANTHER" id="PTHR24198">
    <property type="entry name" value="ANKYRIN REPEAT AND PROTEIN KINASE DOMAIN-CONTAINING PROTEIN"/>
    <property type="match status" value="1"/>
</dbReference>
<feature type="region of interest" description="Disordered" evidence="4">
    <location>
        <begin position="293"/>
        <end position="484"/>
    </location>
</feature>
<feature type="compositionally biased region" description="Basic and acidic residues" evidence="4">
    <location>
        <begin position="429"/>
        <end position="484"/>
    </location>
</feature>
<feature type="compositionally biased region" description="Basic residues" evidence="4">
    <location>
        <begin position="329"/>
        <end position="338"/>
    </location>
</feature>
<reference evidence="5" key="1">
    <citation type="submission" date="2022-01" db="EMBL/GenBank/DDBJ databases">
        <authorList>
            <person name="King R."/>
        </authorList>
    </citation>
    <scope>NUCLEOTIDE SEQUENCE</scope>
</reference>
<feature type="compositionally biased region" description="Basic and acidic residues" evidence="4">
    <location>
        <begin position="373"/>
        <end position="401"/>
    </location>
</feature>
<feature type="compositionally biased region" description="Basic and acidic residues" evidence="4">
    <location>
        <begin position="215"/>
        <end position="224"/>
    </location>
</feature>
<keyword evidence="1" id="KW-0677">Repeat</keyword>
<sequence>MEGLTKGFNVYFKCFTEMYFHKVTIAAIFICQLTLIPETLMSSNEAVFHVAIDSLTSISENCSHEDTEIKKTYSLAISDLTSVFYHQNEKITELEVNNVHLKDQIEYLKEKLTKRGDNLHSRIKREERVPDYKEWAGFPGPNRKRRISYDQDRDGMKDSPYFLNFDEHNNYKKMINNQKRIDVNRIPQAPHVLQRLYRNDLKDYLDPSNHVQMKEPRVQHRSGKEGYINSKMKPLAEMPRSTSDSEPDKTMRINVIDGDGKLLPGMVIHPSLPGGMCQIVTSEEFENKKQLLNQSKNLSKDRKKNPKVPSIEESEEFQNKKKSQNQSKKVSKNKKKSPKVPSKEESEEFKNKKKSTNQSQNVSGTKKKPPKVPSKEENISKNKEEHAKVSSKEEDINKEKDELSEEELPNSDEISINYIAPTDDEEEKREDHIHEKSKQSKQLDEGHEKSEPDDLDHLHEKSKQSKQLDQKSKQSKQLDHGREKLVLDHLPYGPWDSAEEYHNQKYIQQEPVKCVVDETLSSHDAKGVVSVSNEDRVINSHVSSSSDYIVADNSLESSNIKSLQEDKKFYIHYIGVKGDSLDKGAKTFWVYPSNQQEYDSALNDLKGDEKNRRVVFLDNRGEEMMLDELLYERDSPQLVGPQGEIHNDRKHSRIHQKSSQNDNGGEEMVLNDLLYEQDSQQIVGSQGEIHNERKPSRIHQKHFHNIEEDKISDSYEELVPDGEVDEMQSEQIRDDVTSVISERKVLGGGISKRPEGLTFATTITFPHQYLLSEAKPITDQNQISGIQKGMNVYGNYIALTVQKPELQPDCESNDKKQSNNDISSGNRIIRITERTGYGDNEPEDLESSCPQLTNLNDSSCNCTPCNGFVTELNTSLVHPECKNFNENSSLHEVVKMGCSNLVDKIVKKTNVNQVNDEGLTPLQVAAERGYTDMMNTLIKEGADINAVDNKNNTALHYCATGGSTNACSLLLSKGINVKAQNVNQATALHIAVWKGNYELVNRLLMYKDSFEITDNFGRSASDLAHEMNNDDITELLEKNGIKSKNPRTAQNACGRYPTNPSELATCTEPSHSSTVSDSKVSVTTAAPTVTITTKGTKKTRRLATTTSSTTSEAPDKVEVSGRQLTNKEKELFEVSKGNDWFGGKARKLCVEGMDINVKDIDNNSSTALHFAASIGVKLTTLILIRCGADVNLRDIDGNTPLHLAVMNGKYWVANILLHNRANPFAVNNNGDTPQKLAHNRTEFAMRGLFDARLLKWYNPERKLKKEEETIHKWAKEGYYLGISLKCTEGNDINIKNVDNHLSTALHLAVSASKNNLETVLTLIRCGSNIHSLDRNENTPLHLAIINKQADVVVTLLENSADPLVPNKDGKTAYQLAQESDDPLIKDTFTSQRYSWYMRHFFDKSQTISDP</sequence>
<feature type="repeat" description="ANK" evidence="3">
    <location>
        <begin position="983"/>
        <end position="1015"/>
    </location>
</feature>
<dbReference type="InterPro" id="IPR002110">
    <property type="entry name" value="Ankyrin_rpt"/>
</dbReference>
<dbReference type="Pfam" id="PF12796">
    <property type="entry name" value="Ank_2"/>
    <property type="match status" value="3"/>
</dbReference>
<feature type="region of interest" description="Disordered" evidence="4">
    <location>
        <begin position="808"/>
        <end position="827"/>
    </location>
</feature>
<dbReference type="Proteomes" id="UP001152798">
    <property type="component" value="Chromosome 7"/>
</dbReference>
<feature type="repeat" description="ANK" evidence="3">
    <location>
        <begin position="1196"/>
        <end position="1228"/>
    </location>
</feature>
<feature type="region of interest" description="Disordered" evidence="4">
    <location>
        <begin position="1094"/>
        <end position="1115"/>
    </location>
</feature>
<evidence type="ECO:0000256" key="2">
    <source>
        <dbReference type="ARBA" id="ARBA00023043"/>
    </source>
</evidence>
<feature type="repeat" description="ANK" evidence="3">
    <location>
        <begin position="1335"/>
        <end position="1367"/>
    </location>
</feature>
<evidence type="ECO:0000313" key="6">
    <source>
        <dbReference type="Proteomes" id="UP001152798"/>
    </source>
</evidence>
<evidence type="ECO:0000313" key="5">
    <source>
        <dbReference type="EMBL" id="CAH1406983.1"/>
    </source>
</evidence>
<feature type="repeat" description="ANK" evidence="3">
    <location>
        <begin position="917"/>
        <end position="949"/>
    </location>
</feature>
<dbReference type="SUPFAM" id="SSF48403">
    <property type="entry name" value="Ankyrin repeat"/>
    <property type="match status" value="2"/>
</dbReference>
<dbReference type="Pfam" id="PF00023">
    <property type="entry name" value="Ank"/>
    <property type="match status" value="1"/>
</dbReference>
<feature type="repeat" description="ANK" evidence="3">
    <location>
        <begin position="1163"/>
        <end position="1195"/>
    </location>
</feature>
<proteinExistence type="predicted"/>
<gene>
    <name evidence="5" type="ORF">NEZAVI_LOCUS14810</name>
</gene>
<evidence type="ECO:0000256" key="3">
    <source>
        <dbReference type="PROSITE-ProRule" id="PRU00023"/>
    </source>
</evidence>
<feature type="region of interest" description="Disordered" evidence="4">
    <location>
        <begin position="644"/>
        <end position="665"/>
    </location>
</feature>
<dbReference type="PANTHER" id="PTHR24198:SF165">
    <property type="entry name" value="ANKYRIN REPEAT-CONTAINING PROTEIN-RELATED"/>
    <property type="match status" value="1"/>
</dbReference>
<feature type="region of interest" description="Disordered" evidence="4">
    <location>
        <begin position="215"/>
        <end position="250"/>
    </location>
</feature>
<name>A0A9P0HRS2_NEZVI</name>
<dbReference type="OrthoDB" id="341259at2759"/>
<organism evidence="5 6">
    <name type="scientific">Nezara viridula</name>
    <name type="common">Southern green stink bug</name>
    <name type="synonym">Cimex viridulus</name>
    <dbReference type="NCBI Taxonomy" id="85310"/>
    <lineage>
        <taxon>Eukaryota</taxon>
        <taxon>Metazoa</taxon>
        <taxon>Ecdysozoa</taxon>
        <taxon>Arthropoda</taxon>
        <taxon>Hexapoda</taxon>
        <taxon>Insecta</taxon>
        <taxon>Pterygota</taxon>
        <taxon>Neoptera</taxon>
        <taxon>Paraneoptera</taxon>
        <taxon>Hemiptera</taxon>
        <taxon>Heteroptera</taxon>
        <taxon>Panheteroptera</taxon>
        <taxon>Pentatomomorpha</taxon>
        <taxon>Pentatomoidea</taxon>
        <taxon>Pentatomidae</taxon>
        <taxon>Pentatominae</taxon>
        <taxon>Nezara</taxon>
    </lineage>
</organism>
<accession>A0A9P0HRS2</accession>
<keyword evidence="2 3" id="KW-0040">ANK repeat</keyword>
<evidence type="ECO:0000256" key="1">
    <source>
        <dbReference type="ARBA" id="ARBA00022737"/>
    </source>
</evidence>
<feature type="compositionally biased region" description="Basic and acidic residues" evidence="4">
    <location>
        <begin position="341"/>
        <end position="350"/>
    </location>
</feature>
<protein>
    <submittedName>
        <fullName evidence="5">Uncharacterized protein</fullName>
    </submittedName>
</protein>
<feature type="repeat" description="ANK" evidence="3">
    <location>
        <begin position="950"/>
        <end position="982"/>
    </location>
</feature>
<dbReference type="PROSITE" id="PS50088">
    <property type="entry name" value="ANK_REPEAT"/>
    <property type="match status" value="7"/>
</dbReference>
<feature type="compositionally biased region" description="Low complexity" evidence="4">
    <location>
        <begin position="1102"/>
        <end position="1111"/>
    </location>
</feature>
<dbReference type="PROSITE" id="PS50297">
    <property type="entry name" value="ANK_REP_REGION"/>
    <property type="match status" value="5"/>
</dbReference>
<dbReference type="Gene3D" id="1.25.40.20">
    <property type="entry name" value="Ankyrin repeat-containing domain"/>
    <property type="match status" value="3"/>
</dbReference>